<dbReference type="PANTHER" id="PTHR23044:SF61">
    <property type="entry name" value="3'-5' EXORIBONUCLEASE 1-RELATED"/>
    <property type="match status" value="1"/>
</dbReference>
<evidence type="ECO:0000256" key="2">
    <source>
        <dbReference type="ARBA" id="ARBA00022722"/>
    </source>
</evidence>
<evidence type="ECO:0000313" key="15">
    <source>
        <dbReference type="EMBL" id="CAK6972759.1"/>
    </source>
</evidence>
<dbReference type="Gene3D" id="3.30.420.10">
    <property type="entry name" value="Ribonuclease H-like superfamily/Ribonuclease H"/>
    <property type="match status" value="1"/>
</dbReference>
<dbReference type="CDD" id="cd06133">
    <property type="entry name" value="ERI-1_3'hExo_like"/>
    <property type="match status" value="1"/>
</dbReference>
<evidence type="ECO:0000313" key="16">
    <source>
        <dbReference type="Proteomes" id="UP001314229"/>
    </source>
</evidence>
<gene>
    <name evidence="15" type="ORF">FSCOSCO3_A019148</name>
</gene>
<comment type="caution">
    <text evidence="15">The sequence shown here is derived from an EMBL/GenBank/DDBJ whole genome shotgun (WGS) entry which is preliminary data.</text>
</comment>
<dbReference type="Proteomes" id="UP001314229">
    <property type="component" value="Unassembled WGS sequence"/>
</dbReference>
<evidence type="ECO:0000256" key="4">
    <source>
        <dbReference type="ARBA" id="ARBA00022771"/>
    </source>
</evidence>
<evidence type="ECO:0000256" key="3">
    <source>
        <dbReference type="ARBA" id="ARBA00022723"/>
    </source>
</evidence>
<feature type="domain" description="GRF-type" evidence="14">
    <location>
        <begin position="766"/>
        <end position="815"/>
    </location>
</feature>
<evidence type="ECO:0000256" key="11">
    <source>
        <dbReference type="ARBA" id="ARBA00083876"/>
    </source>
</evidence>
<dbReference type="PANTHER" id="PTHR23044">
    <property type="entry name" value="3'-5' EXONUCLEASE ERI1-RELATED"/>
    <property type="match status" value="1"/>
</dbReference>
<keyword evidence="4 12" id="KW-0863">Zinc-finger</keyword>
<dbReference type="GO" id="GO:0008270">
    <property type="term" value="F:zinc ion binding"/>
    <property type="evidence" value="ECO:0007669"/>
    <property type="project" value="UniProtKB-KW"/>
</dbReference>
<protein>
    <recommendedName>
        <fullName evidence="10">ERI1 exoribonuclease 2</fullName>
    </recommendedName>
    <alternativeName>
        <fullName evidence="11">Exonuclease domain-containing protein 1</fullName>
    </alternativeName>
</protein>
<evidence type="ECO:0000256" key="8">
    <source>
        <dbReference type="ARBA" id="ARBA00022842"/>
    </source>
</evidence>
<dbReference type="GO" id="GO:0003676">
    <property type="term" value="F:nucleic acid binding"/>
    <property type="evidence" value="ECO:0007669"/>
    <property type="project" value="InterPro"/>
</dbReference>
<comment type="similarity">
    <text evidence="9">Belongs to the ERI2 family.</text>
</comment>
<dbReference type="InterPro" id="IPR013520">
    <property type="entry name" value="Ribonucl_H"/>
</dbReference>
<name>A0AAV1PMD2_SCOSC</name>
<evidence type="ECO:0000256" key="9">
    <source>
        <dbReference type="ARBA" id="ARBA00038042"/>
    </source>
</evidence>
<keyword evidence="8" id="KW-0460">Magnesium</keyword>
<dbReference type="InterPro" id="IPR047201">
    <property type="entry name" value="ERI-1_3'hExo-like"/>
</dbReference>
<dbReference type="InterPro" id="IPR010666">
    <property type="entry name" value="Znf_GRF"/>
</dbReference>
<keyword evidence="7" id="KW-0269">Exonuclease</keyword>
<evidence type="ECO:0000256" key="1">
    <source>
        <dbReference type="ARBA" id="ARBA00001946"/>
    </source>
</evidence>
<sequence length="853" mass="94674">MATKKLAKELGLLRQRSQSSGKKPMVLNQIFSYLIVIDFESTCWREKNNYTQEIIEFPAVLLNTSTGEIESEFHTYVQPQERPVLSEFCTELTGITQMQVEAGIPLQICLSRFSRWLQNLQLQMGVVFPNRQQRCSAPSPSQKLCTFLTWSDWDLGVCLQFECKRKQIHKPDVLNSWIDLRSTYRLFYNRKPKGLNGALQDLGIQFSGREHSGVDDARNTAQLTARMMRDGCVMKITRSLDRTPPTVKPMFGNAHKTEKPNTNKEENANTTNTPLSSKIPLKSGHMKSCTNSNTKVLTTEENSSSVQESVQSLVSPKTLLNGATTPLWGRNRKSNSRSITAEVVTNHPSSVMTKCPSPFNNNDSSSLVMCSTTIDFFSHLPQHNQTSKTRTARFMRKEECAELLVETEDRCGSYDDVVLDGDDASVEIDREFEYMPDFDGMCYVSDEPDDSHSRAGRVTLRDNVRETVSAGSKTQRIETSKSSSMSDPTKEVRSHINVSGQLNKTKQYSTISEPEAYFAVPQTVNWSSKSKQQKSRMKAPLPQEKPAVSHDNSKINTPSTFRLKPFVPEKTSTPYTSFVKPRTTIIQHTKHKETPKSSFSIYTDSEKQATASSSLNFSKNVLSSLSTNTFSSSINQSSIPVNVPGKTSTPNISFAKPNATVTQYKKDKETPKSSFSIFTNSAKKAAAPSSLNFSKNVLSSMSTNTFSSSINRSSNPLNVKERTSTSITSFAKPKTNTFSSSINRSYVPATMRGRGAGGGKITAPLCGCGRRAKRQVVSNGGPNHGRGFYCCAVRRSGSGNRIQKGCEFFKWESALMKSSSVVSPAVRSSVSLCQNNSTVSCRPPQSSSLRKSY</sequence>
<evidence type="ECO:0000256" key="6">
    <source>
        <dbReference type="ARBA" id="ARBA00022833"/>
    </source>
</evidence>
<dbReference type="InterPro" id="IPR051274">
    <property type="entry name" value="3-5_Exoribonuclease"/>
</dbReference>
<dbReference type="AlphaFoldDB" id="A0AAV1PMD2"/>
<keyword evidence="6" id="KW-0862">Zinc</keyword>
<feature type="region of interest" description="Disordered" evidence="13">
    <location>
        <begin position="466"/>
        <end position="494"/>
    </location>
</feature>
<evidence type="ECO:0000259" key="14">
    <source>
        <dbReference type="PROSITE" id="PS51999"/>
    </source>
</evidence>
<proteinExistence type="inferred from homology"/>
<dbReference type="PROSITE" id="PS51999">
    <property type="entry name" value="ZF_GRF"/>
    <property type="match status" value="1"/>
</dbReference>
<keyword evidence="16" id="KW-1185">Reference proteome</keyword>
<dbReference type="InterPro" id="IPR036397">
    <property type="entry name" value="RNaseH_sf"/>
</dbReference>
<dbReference type="InterPro" id="IPR012337">
    <property type="entry name" value="RNaseH-like_sf"/>
</dbReference>
<evidence type="ECO:0000256" key="7">
    <source>
        <dbReference type="ARBA" id="ARBA00022839"/>
    </source>
</evidence>
<dbReference type="GO" id="GO:0000175">
    <property type="term" value="F:3'-5'-RNA exonuclease activity"/>
    <property type="evidence" value="ECO:0007669"/>
    <property type="project" value="InterPro"/>
</dbReference>
<feature type="region of interest" description="Disordered" evidence="13">
    <location>
        <begin position="243"/>
        <end position="290"/>
    </location>
</feature>
<evidence type="ECO:0000256" key="10">
    <source>
        <dbReference type="ARBA" id="ARBA00068097"/>
    </source>
</evidence>
<keyword evidence="3" id="KW-0479">Metal-binding</keyword>
<feature type="region of interest" description="Disordered" evidence="13">
    <location>
        <begin position="528"/>
        <end position="566"/>
    </location>
</feature>
<dbReference type="Pfam" id="PF06839">
    <property type="entry name" value="Zn_ribbon_GRF"/>
    <property type="match status" value="1"/>
</dbReference>
<evidence type="ECO:0000256" key="5">
    <source>
        <dbReference type="ARBA" id="ARBA00022801"/>
    </source>
</evidence>
<evidence type="ECO:0000256" key="13">
    <source>
        <dbReference type="SAM" id="MobiDB-lite"/>
    </source>
</evidence>
<evidence type="ECO:0000256" key="12">
    <source>
        <dbReference type="PROSITE-ProRule" id="PRU01343"/>
    </source>
</evidence>
<feature type="compositionally biased region" description="Basic and acidic residues" evidence="13">
    <location>
        <begin position="255"/>
        <end position="267"/>
    </location>
</feature>
<dbReference type="SUPFAM" id="SSF53098">
    <property type="entry name" value="Ribonuclease H-like"/>
    <property type="match status" value="1"/>
</dbReference>
<keyword evidence="5" id="KW-0378">Hydrolase</keyword>
<keyword evidence="2" id="KW-0540">Nuclease</keyword>
<reference evidence="15 16" key="1">
    <citation type="submission" date="2024-01" db="EMBL/GenBank/DDBJ databases">
        <authorList>
            <person name="Alioto T."/>
            <person name="Alioto T."/>
            <person name="Gomez Garrido J."/>
        </authorList>
    </citation>
    <scope>NUCLEOTIDE SEQUENCE [LARGE SCALE GENOMIC DNA]</scope>
</reference>
<dbReference type="FunFam" id="3.30.420.10:FF:000062">
    <property type="entry name" value="ERI1 exoribonuclease 2 isoform X1"/>
    <property type="match status" value="1"/>
</dbReference>
<comment type="cofactor">
    <cofactor evidence="1">
        <name>Mg(2+)</name>
        <dbReference type="ChEBI" id="CHEBI:18420"/>
    </cofactor>
</comment>
<accession>A0AAV1PMD2</accession>
<dbReference type="SMART" id="SM00479">
    <property type="entry name" value="EXOIII"/>
    <property type="match status" value="1"/>
</dbReference>
<dbReference type="Pfam" id="PF00929">
    <property type="entry name" value="RNase_T"/>
    <property type="match status" value="2"/>
</dbReference>
<dbReference type="EMBL" id="CAWUFR010000213">
    <property type="protein sequence ID" value="CAK6972759.1"/>
    <property type="molecule type" value="Genomic_DNA"/>
</dbReference>
<organism evidence="15 16">
    <name type="scientific">Scomber scombrus</name>
    <name type="common">Atlantic mackerel</name>
    <name type="synonym">Scomber vernalis</name>
    <dbReference type="NCBI Taxonomy" id="13677"/>
    <lineage>
        <taxon>Eukaryota</taxon>
        <taxon>Metazoa</taxon>
        <taxon>Chordata</taxon>
        <taxon>Craniata</taxon>
        <taxon>Vertebrata</taxon>
        <taxon>Euteleostomi</taxon>
        <taxon>Actinopterygii</taxon>
        <taxon>Neopterygii</taxon>
        <taxon>Teleostei</taxon>
        <taxon>Neoteleostei</taxon>
        <taxon>Acanthomorphata</taxon>
        <taxon>Pelagiaria</taxon>
        <taxon>Scombriformes</taxon>
        <taxon>Scombridae</taxon>
        <taxon>Scomber</taxon>
    </lineage>
</organism>